<feature type="domain" description="DUF4185" evidence="1">
    <location>
        <begin position="2"/>
        <end position="66"/>
    </location>
</feature>
<dbReference type="Pfam" id="PF13810">
    <property type="entry name" value="DUF4185"/>
    <property type="match status" value="1"/>
</dbReference>
<proteinExistence type="predicted"/>
<reference evidence="2 3" key="1">
    <citation type="submission" date="2017-02" db="EMBL/GenBank/DDBJ databases">
        <title>Complete genome sequences of Mycobacterium kansasii strains isolated from rhesus macaques.</title>
        <authorList>
            <person name="Panda A."/>
            <person name="Nagaraj S."/>
            <person name="Zhao X."/>
            <person name="Tettelin H."/>
            <person name="Detolla L.J."/>
        </authorList>
    </citation>
    <scope>NUCLEOTIDE SEQUENCE [LARGE SCALE GENOMIC DNA]</scope>
    <source>
        <strain evidence="2 3">11-3469</strain>
    </source>
</reference>
<evidence type="ECO:0000313" key="2">
    <source>
        <dbReference type="EMBL" id="OOK77159.1"/>
    </source>
</evidence>
<dbReference type="InterPro" id="IPR025442">
    <property type="entry name" value="DUF4185"/>
</dbReference>
<name>A0A1V3XD61_MYCKA</name>
<organism evidence="2 3">
    <name type="scientific">Mycobacterium kansasii</name>
    <dbReference type="NCBI Taxonomy" id="1768"/>
    <lineage>
        <taxon>Bacteria</taxon>
        <taxon>Bacillati</taxon>
        <taxon>Actinomycetota</taxon>
        <taxon>Actinomycetes</taxon>
        <taxon>Mycobacteriales</taxon>
        <taxon>Mycobacteriaceae</taxon>
        <taxon>Mycobacterium</taxon>
    </lineage>
</organism>
<dbReference type="AlphaFoldDB" id="A0A1V3XD61"/>
<dbReference type="EMBL" id="MVBN01000003">
    <property type="protein sequence ID" value="OOK77159.1"/>
    <property type="molecule type" value="Genomic_DNA"/>
</dbReference>
<accession>A0A1V3XD61</accession>
<dbReference type="Proteomes" id="UP000188532">
    <property type="component" value="Unassembled WGS sequence"/>
</dbReference>
<protein>
    <recommendedName>
        <fullName evidence="1">DUF4185 domain-containing protein</fullName>
    </recommendedName>
</protein>
<evidence type="ECO:0000313" key="3">
    <source>
        <dbReference type="Proteomes" id="UP000188532"/>
    </source>
</evidence>
<sequence>MSKYQYWNGDSNSWVPGKPDAATPVIPGPVGEMSAQYNTYLKQYLVMYTNGMNDVVARTAPAPRVRGARSKCSCRPGRCPAASTRR</sequence>
<comment type="caution">
    <text evidence="2">The sequence shown here is derived from an EMBL/GenBank/DDBJ whole genome shotgun (WGS) entry which is preliminary data.</text>
</comment>
<gene>
    <name evidence="2" type="ORF">BZL29_3613</name>
</gene>
<evidence type="ECO:0000259" key="1">
    <source>
        <dbReference type="Pfam" id="PF13810"/>
    </source>
</evidence>